<keyword evidence="4" id="KW-1003">Cell membrane</keyword>
<dbReference type="SUPFAM" id="SSF103473">
    <property type="entry name" value="MFS general substrate transporter"/>
    <property type="match status" value="1"/>
</dbReference>
<dbReference type="PROSITE" id="PS00216">
    <property type="entry name" value="SUGAR_TRANSPORT_1"/>
    <property type="match status" value="1"/>
</dbReference>
<dbReference type="Gene3D" id="1.20.1250.20">
    <property type="entry name" value="MFS general substrate transporter like domains"/>
    <property type="match status" value="2"/>
</dbReference>
<dbReference type="Proteomes" id="UP000466906">
    <property type="component" value="Chromosome"/>
</dbReference>
<feature type="transmembrane region" description="Helical" evidence="10">
    <location>
        <begin position="325"/>
        <end position="347"/>
    </location>
</feature>
<evidence type="ECO:0000256" key="1">
    <source>
        <dbReference type="ARBA" id="ARBA00004651"/>
    </source>
</evidence>
<comment type="subcellular location">
    <subcellularLocation>
        <location evidence="1">Cell membrane</location>
        <topology evidence="1">Multi-pass membrane protein</topology>
    </subcellularLocation>
</comment>
<reference evidence="12 13" key="1">
    <citation type="journal article" date="2019" name="Emerg. Microbes Infect.">
        <title>Comprehensive subspecies identification of 175 nontuberculous mycobacteria species based on 7547 genomic profiles.</title>
        <authorList>
            <person name="Matsumoto Y."/>
            <person name="Kinjo T."/>
            <person name="Motooka D."/>
            <person name="Nabeya D."/>
            <person name="Jung N."/>
            <person name="Uechi K."/>
            <person name="Horii T."/>
            <person name="Iida T."/>
            <person name="Fujita J."/>
            <person name="Nakamura S."/>
        </authorList>
    </citation>
    <scope>NUCLEOTIDE SEQUENCE [LARGE SCALE GENOMIC DNA]</scope>
    <source>
        <strain evidence="12 13">JCM 12272</strain>
    </source>
</reference>
<dbReference type="FunFam" id="1.20.1250.20:FF:000122">
    <property type="entry name" value="D-xylose transporter XylE"/>
    <property type="match status" value="1"/>
</dbReference>
<feature type="transmembrane region" description="Helical" evidence="10">
    <location>
        <begin position="63"/>
        <end position="84"/>
    </location>
</feature>
<keyword evidence="7 10" id="KW-1133">Transmembrane helix</keyword>
<evidence type="ECO:0000256" key="4">
    <source>
        <dbReference type="ARBA" id="ARBA00022475"/>
    </source>
</evidence>
<name>A0A6N4UNL7_9MYCO</name>
<dbReference type="InterPro" id="IPR005828">
    <property type="entry name" value="MFS_sugar_transport-like"/>
</dbReference>
<dbReference type="KEGG" id="malv:MALV_03690"/>
<feature type="transmembrane region" description="Helical" evidence="10">
    <location>
        <begin position="398"/>
        <end position="423"/>
    </location>
</feature>
<dbReference type="InterPro" id="IPR050814">
    <property type="entry name" value="Myo-inositol_Transporter"/>
</dbReference>
<evidence type="ECO:0000256" key="2">
    <source>
        <dbReference type="ARBA" id="ARBA00010992"/>
    </source>
</evidence>
<feature type="transmembrane region" description="Helical" evidence="10">
    <location>
        <begin position="463"/>
        <end position="483"/>
    </location>
</feature>
<evidence type="ECO:0000256" key="7">
    <source>
        <dbReference type="ARBA" id="ARBA00022989"/>
    </source>
</evidence>
<feature type="domain" description="Major facilitator superfamily (MFS) profile" evidence="11">
    <location>
        <begin position="27"/>
        <end position="487"/>
    </location>
</feature>
<proteinExistence type="inferred from homology"/>
<feature type="transmembrane region" description="Helical" evidence="10">
    <location>
        <begin position="435"/>
        <end position="457"/>
    </location>
</feature>
<feature type="transmembrane region" description="Helical" evidence="10">
    <location>
        <begin position="285"/>
        <end position="310"/>
    </location>
</feature>
<evidence type="ECO:0000256" key="3">
    <source>
        <dbReference type="ARBA" id="ARBA00022448"/>
    </source>
</evidence>
<dbReference type="Pfam" id="PF00083">
    <property type="entry name" value="Sugar_tr"/>
    <property type="match status" value="1"/>
</dbReference>
<accession>A0A6N4UNL7</accession>
<dbReference type="PANTHER" id="PTHR48020">
    <property type="entry name" value="PROTON MYO-INOSITOL COTRANSPORTER"/>
    <property type="match status" value="1"/>
</dbReference>
<keyword evidence="8 10" id="KW-0472">Membrane</keyword>
<evidence type="ECO:0000256" key="8">
    <source>
        <dbReference type="ARBA" id="ARBA00023136"/>
    </source>
</evidence>
<dbReference type="GO" id="GO:0022857">
    <property type="term" value="F:transmembrane transporter activity"/>
    <property type="evidence" value="ECO:0007669"/>
    <property type="project" value="InterPro"/>
</dbReference>
<keyword evidence="5" id="KW-0762">Sugar transport</keyword>
<evidence type="ECO:0000259" key="11">
    <source>
        <dbReference type="PROSITE" id="PS50850"/>
    </source>
</evidence>
<dbReference type="AlphaFoldDB" id="A0A6N4UNL7"/>
<feature type="transmembrane region" description="Helical" evidence="10">
    <location>
        <begin position="354"/>
        <end position="378"/>
    </location>
</feature>
<evidence type="ECO:0000256" key="9">
    <source>
        <dbReference type="RuleBase" id="RU003346"/>
    </source>
</evidence>
<feature type="transmembrane region" description="Helical" evidence="10">
    <location>
        <begin position="205"/>
        <end position="227"/>
    </location>
</feature>
<dbReference type="NCBIfam" id="TIGR00879">
    <property type="entry name" value="SP"/>
    <property type="match status" value="1"/>
</dbReference>
<dbReference type="EMBL" id="AP022565">
    <property type="protein sequence ID" value="BBX25244.1"/>
    <property type="molecule type" value="Genomic_DNA"/>
</dbReference>
<feature type="transmembrane region" description="Helical" evidence="10">
    <location>
        <begin position="128"/>
        <end position="151"/>
    </location>
</feature>
<sequence length="501" mass="53308">MTHGPVGDSAPGLDYEESEYSGKVVRIASVAALGGLLFGYDSAVINGAVSAIERQFDIGGWKLGFAVASALLGAAIGAMTAGGLADKIGRLAVMKIAAALFLISAIGAGLSVNFIGGNDDHILGLPTGVWMLVLFRIIGGVGVGVASVIAPMYIAETSPPRIRGRLGSLQQLAIATGIFLSLAIDYLLAHLAGGSDQELWLGLEAWRWMFIAMSIPAVLYGALAFTIPESPRFLVAQYRVPEARKVLTMLLGERNLELTITRIQDSLKSEKPPSWSDLRKPTGGVYGIVWVGLGLSMFQQFVGINVIFYYSNILWEAVGFDESQAFVITVITSVINILTTLIAIALVDRIGRKPLLLIGSAGMAVTLGAMAIIFGFIAELRPNAEGELIPVLPGVSGPIALLAANLFVVAFGMSWGPVVWVLLGEMFPNRIRAAALGLAAAGQWVANWLITVTFPGLRDHLGGAYAFYAICALLSLLFVWKWVEETKGKHLEDMHADALKT</sequence>
<keyword evidence="3 9" id="KW-0813">Transport</keyword>
<feature type="transmembrane region" description="Helical" evidence="10">
    <location>
        <begin position="172"/>
        <end position="193"/>
    </location>
</feature>
<keyword evidence="6 10" id="KW-0812">Transmembrane</keyword>
<dbReference type="InterPro" id="IPR036259">
    <property type="entry name" value="MFS_trans_sf"/>
</dbReference>
<gene>
    <name evidence="12" type="ORF">MALV_03690</name>
</gene>
<dbReference type="CDD" id="cd17359">
    <property type="entry name" value="MFS_XylE_like"/>
    <property type="match status" value="1"/>
</dbReference>
<comment type="similarity">
    <text evidence="2 9">Belongs to the major facilitator superfamily. Sugar transporter (TC 2.A.1.1) family.</text>
</comment>
<evidence type="ECO:0000256" key="5">
    <source>
        <dbReference type="ARBA" id="ARBA00022597"/>
    </source>
</evidence>
<dbReference type="PROSITE" id="PS00217">
    <property type="entry name" value="SUGAR_TRANSPORT_2"/>
    <property type="match status" value="1"/>
</dbReference>
<dbReference type="GO" id="GO:0005886">
    <property type="term" value="C:plasma membrane"/>
    <property type="evidence" value="ECO:0007669"/>
    <property type="project" value="UniProtKB-SubCell"/>
</dbReference>
<organism evidence="12 13">
    <name type="scientific">Mycolicibacterium alvei</name>
    <dbReference type="NCBI Taxonomy" id="67081"/>
    <lineage>
        <taxon>Bacteria</taxon>
        <taxon>Bacillati</taxon>
        <taxon>Actinomycetota</taxon>
        <taxon>Actinomycetes</taxon>
        <taxon>Mycobacteriales</taxon>
        <taxon>Mycobacteriaceae</taxon>
        <taxon>Mycolicibacterium</taxon>
    </lineage>
</organism>
<evidence type="ECO:0000256" key="6">
    <source>
        <dbReference type="ARBA" id="ARBA00022692"/>
    </source>
</evidence>
<dbReference type="InterPro" id="IPR003663">
    <property type="entry name" value="Sugar/inositol_transpt"/>
</dbReference>
<evidence type="ECO:0000256" key="10">
    <source>
        <dbReference type="SAM" id="Phobius"/>
    </source>
</evidence>
<evidence type="ECO:0000313" key="13">
    <source>
        <dbReference type="Proteomes" id="UP000466906"/>
    </source>
</evidence>
<protein>
    <submittedName>
        <fullName evidence="12">MFS transporter</fullName>
    </submittedName>
</protein>
<dbReference type="PANTHER" id="PTHR48020:SF12">
    <property type="entry name" value="PROTON MYO-INOSITOL COTRANSPORTER"/>
    <property type="match status" value="1"/>
</dbReference>
<dbReference type="PRINTS" id="PR00171">
    <property type="entry name" value="SUGRTRNSPORT"/>
</dbReference>
<dbReference type="InterPro" id="IPR005829">
    <property type="entry name" value="Sugar_transporter_CS"/>
</dbReference>
<feature type="transmembrane region" description="Helical" evidence="10">
    <location>
        <begin position="96"/>
        <end position="116"/>
    </location>
</feature>
<dbReference type="InterPro" id="IPR020846">
    <property type="entry name" value="MFS_dom"/>
</dbReference>
<evidence type="ECO:0000313" key="12">
    <source>
        <dbReference type="EMBL" id="BBX25244.1"/>
    </source>
</evidence>
<dbReference type="InterPro" id="IPR047984">
    <property type="entry name" value="XylE-like"/>
</dbReference>
<dbReference type="RefSeq" id="WP_163660607.1">
    <property type="nucleotide sequence ID" value="NZ_AP022565.1"/>
</dbReference>
<keyword evidence="13" id="KW-1185">Reference proteome</keyword>
<dbReference type="PROSITE" id="PS50850">
    <property type="entry name" value="MFS"/>
    <property type="match status" value="1"/>
</dbReference>